<protein>
    <recommendedName>
        <fullName evidence="2">SprT-like domain-containing protein</fullName>
    </recommendedName>
</protein>
<gene>
    <name evidence="1" type="ORF">LCGC14_0581660</name>
</gene>
<comment type="caution">
    <text evidence="1">The sequence shown here is derived from an EMBL/GenBank/DDBJ whole genome shotgun (WGS) entry which is preliminary data.</text>
</comment>
<sequence>MAQTKRQKLEQQISKYLIWWAEFLGLSQTWEISFRLNKLKGTTAGGHAEGARIEVQFPYRRVEVYIDTSYLGGTEYDVEYMLLHELLHIFVMPLEVILKNHTNDETPERFTDQMEELCDIVTRCLLRLKYPKRNAIEVVK</sequence>
<reference evidence="1" key="1">
    <citation type="journal article" date="2015" name="Nature">
        <title>Complex archaea that bridge the gap between prokaryotes and eukaryotes.</title>
        <authorList>
            <person name="Spang A."/>
            <person name="Saw J.H."/>
            <person name="Jorgensen S.L."/>
            <person name="Zaremba-Niedzwiedzka K."/>
            <person name="Martijn J."/>
            <person name="Lind A.E."/>
            <person name="van Eijk R."/>
            <person name="Schleper C."/>
            <person name="Guy L."/>
            <person name="Ettema T.J."/>
        </authorList>
    </citation>
    <scope>NUCLEOTIDE SEQUENCE</scope>
</reference>
<evidence type="ECO:0000313" key="1">
    <source>
        <dbReference type="EMBL" id="KKN55491.1"/>
    </source>
</evidence>
<dbReference type="EMBL" id="LAZR01000882">
    <property type="protein sequence ID" value="KKN55491.1"/>
    <property type="molecule type" value="Genomic_DNA"/>
</dbReference>
<name>A0A0F9U2D2_9ZZZZ</name>
<evidence type="ECO:0008006" key="2">
    <source>
        <dbReference type="Google" id="ProtNLM"/>
    </source>
</evidence>
<dbReference type="AlphaFoldDB" id="A0A0F9U2D2"/>
<accession>A0A0F9U2D2</accession>
<organism evidence="1">
    <name type="scientific">marine sediment metagenome</name>
    <dbReference type="NCBI Taxonomy" id="412755"/>
    <lineage>
        <taxon>unclassified sequences</taxon>
        <taxon>metagenomes</taxon>
        <taxon>ecological metagenomes</taxon>
    </lineage>
</organism>
<proteinExistence type="predicted"/>